<dbReference type="AlphaFoldDB" id="A0A1H3CWW4"/>
<dbReference type="Pfam" id="PF01955">
    <property type="entry name" value="CbiZ"/>
    <property type="match status" value="1"/>
</dbReference>
<feature type="region of interest" description="Disordered" evidence="1">
    <location>
        <begin position="118"/>
        <end position="148"/>
    </location>
</feature>
<dbReference type="PANTHER" id="PTHR35336:SF5">
    <property type="entry name" value="ADENOSYLCOBINAMIDE AMIDOHYDROLASE"/>
    <property type="match status" value="1"/>
</dbReference>
<dbReference type="RefSeq" id="WP_089764234.1">
    <property type="nucleotide sequence ID" value="NZ_FNPB01000001.1"/>
</dbReference>
<dbReference type="Proteomes" id="UP000199170">
    <property type="component" value="Unassembled WGS sequence"/>
</dbReference>
<protein>
    <submittedName>
        <fullName evidence="2">Adenosylcobinamide hydrolase</fullName>
    </submittedName>
</protein>
<evidence type="ECO:0000256" key="1">
    <source>
        <dbReference type="SAM" id="MobiDB-lite"/>
    </source>
</evidence>
<reference evidence="3" key="1">
    <citation type="submission" date="2016-10" db="EMBL/GenBank/DDBJ databases">
        <authorList>
            <person name="Varghese N."/>
            <person name="Submissions S."/>
        </authorList>
    </citation>
    <scope>NUCLEOTIDE SEQUENCE [LARGE SCALE GENOMIC DNA]</scope>
    <source>
        <strain evidence="3">CGMCC 1.10118</strain>
    </source>
</reference>
<evidence type="ECO:0000313" key="3">
    <source>
        <dbReference type="Proteomes" id="UP000199170"/>
    </source>
</evidence>
<accession>A0A1H3CWW4</accession>
<proteinExistence type="predicted"/>
<sequence length="274" mass="28013">MSGSEPDREFDAETEPVFDATVAEEVCRLRRPGTRWLSTGYDGGDSRADAAYLCSVPEGWDDVDIERYVERRRRDAGFDDTDPGPALLTGVSMGHAHRARLGPVEAVATAGLSNPAALPIPDEGRVGDGKNAVGSGDGGGEKAVGTGDDSNRIGTVNVVVGTTRSLAPGALANLVAVAAEAKAATLLARTGFPGTTSDAVVAACDPAGERAAFSGSATAVGAAARACVRDALLAALRSRYDTERPPASVADAAYGVVTDARATVSNINIDISNR</sequence>
<organism evidence="2 3">
    <name type="scientific">Halobellus clavatus</name>
    <dbReference type="NCBI Taxonomy" id="660517"/>
    <lineage>
        <taxon>Archaea</taxon>
        <taxon>Methanobacteriati</taxon>
        <taxon>Methanobacteriota</taxon>
        <taxon>Stenosarchaea group</taxon>
        <taxon>Halobacteria</taxon>
        <taxon>Halobacteriales</taxon>
        <taxon>Haloferacaceae</taxon>
        <taxon>Halobellus</taxon>
    </lineage>
</organism>
<name>A0A1H3CWW4_9EURY</name>
<dbReference type="EMBL" id="FNPB01000001">
    <property type="protein sequence ID" value="SDX58617.1"/>
    <property type="molecule type" value="Genomic_DNA"/>
</dbReference>
<dbReference type="GO" id="GO:0016787">
    <property type="term" value="F:hydrolase activity"/>
    <property type="evidence" value="ECO:0007669"/>
    <property type="project" value="UniProtKB-KW"/>
</dbReference>
<dbReference type="STRING" id="660517.SAMN04487946_101241"/>
<dbReference type="InterPro" id="IPR052209">
    <property type="entry name" value="CbiZ"/>
</dbReference>
<gene>
    <name evidence="2" type="ORF">SAMN04487946_101241</name>
</gene>
<evidence type="ECO:0000313" key="2">
    <source>
        <dbReference type="EMBL" id="SDX58617.1"/>
    </source>
</evidence>
<dbReference type="PANTHER" id="PTHR35336">
    <property type="entry name" value="ADENOSYLCOBINAMIDE AMIDOHYDROLASE"/>
    <property type="match status" value="1"/>
</dbReference>
<keyword evidence="3" id="KW-1185">Reference proteome</keyword>
<dbReference type="InterPro" id="IPR002808">
    <property type="entry name" value="AdoCbi_amidolase"/>
</dbReference>
<keyword evidence="2" id="KW-0378">Hydrolase</keyword>